<dbReference type="Proteomes" id="UP001345963">
    <property type="component" value="Unassembled WGS sequence"/>
</dbReference>
<comment type="similarity">
    <text evidence="2">Belongs to the flavin monoamine oxidase family.</text>
</comment>
<sequence length="87" mass="9668">YGTLLLNGKHQRYKAKAGFSLCLQAGERREAVLSSLVKYLGPEAASCIHFEEKDWAKEEYSGGCPVNVMAPGLLTYYQLSLRKPCGR</sequence>
<keyword evidence="2" id="KW-0285">Flavoprotein</keyword>
<evidence type="ECO:0000313" key="4">
    <source>
        <dbReference type="Proteomes" id="UP001345963"/>
    </source>
</evidence>
<keyword evidence="2" id="KW-0274">FAD</keyword>
<accession>A0ABU7APB6</accession>
<evidence type="ECO:0000256" key="1">
    <source>
        <dbReference type="ARBA" id="ARBA00001974"/>
    </source>
</evidence>
<dbReference type="InterPro" id="IPR001613">
    <property type="entry name" value="Flavin_amine_oxidase"/>
</dbReference>
<gene>
    <name evidence="3" type="ORF">ATANTOWER_004218</name>
</gene>
<evidence type="ECO:0000256" key="2">
    <source>
        <dbReference type="RuleBase" id="RU362067"/>
    </source>
</evidence>
<name>A0ABU7APB6_9TELE</name>
<dbReference type="PRINTS" id="PR00757">
    <property type="entry name" value="AMINEOXDASEF"/>
</dbReference>
<dbReference type="Gene3D" id="3.50.50.60">
    <property type="entry name" value="FAD/NAD(P)-binding domain"/>
    <property type="match status" value="1"/>
</dbReference>
<evidence type="ECO:0000313" key="3">
    <source>
        <dbReference type="EMBL" id="MED6239265.1"/>
    </source>
</evidence>
<feature type="non-terminal residue" evidence="3">
    <location>
        <position position="1"/>
    </location>
</feature>
<dbReference type="InterPro" id="IPR050703">
    <property type="entry name" value="Flavin_MAO"/>
</dbReference>
<dbReference type="PANTHER" id="PTHR43563">
    <property type="entry name" value="AMINE OXIDASE"/>
    <property type="match status" value="1"/>
</dbReference>
<dbReference type="Gene3D" id="3.90.660.10">
    <property type="match status" value="1"/>
</dbReference>
<keyword evidence="2" id="KW-0560">Oxidoreductase</keyword>
<comment type="cofactor">
    <cofactor evidence="1 2">
        <name>FAD</name>
        <dbReference type="ChEBI" id="CHEBI:57692"/>
    </cofactor>
</comment>
<dbReference type="EC" id="1.4.3.-" evidence="2"/>
<organism evidence="3 4">
    <name type="scientific">Ataeniobius toweri</name>
    <dbReference type="NCBI Taxonomy" id="208326"/>
    <lineage>
        <taxon>Eukaryota</taxon>
        <taxon>Metazoa</taxon>
        <taxon>Chordata</taxon>
        <taxon>Craniata</taxon>
        <taxon>Vertebrata</taxon>
        <taxon>Euteleostomi</taxon>
        <taxon>Actinopterygii</taxon>
        <taxon>Neopterygii</taxon>
        <taxon>Teleostei</taxon>
        <taxon>Neoteleostei</taxon>
        <taxon>Acanthomorphata</taxon>
        <taxon>Ovalentaria</taxon>
        <taxon>Atherinomorphae</taxon>
        <taxon>Cyprinodontiformes</taxon>
        <taxon>Goodeidae</taxon>
        <taxon>Ataeniobius</taxon>
    </lineage>
</organism>
<keyword evidence="4" id="KW-1185">Reference proteome</keyword>
<dbReference type="SUPFAM" id="SSF54373">
    <property type="entry name" value="FAD-linked reductases, C-terminal domain"/>
    <property type="match status" value="1"/>
</dbReference>
<dbReference type="EMBL" id="JAHUTI010021127">
    <property type="protein sequence ID" value="MED6239265.1"/>
    <property type="molecule type" value="Genomic_DNA"/>
</dbReference>
<comment type="caution">
    <text evidence="3">The sequence shown here is derived from an EMBL/GenBank/DDBJ whole genome shotgun (WGS) entry which is preliminary data.</text>
</comment>
<dbReference type="PANTHER" id="PTHR43563:SF14">
    <property type="entry name" value="AMINE OXIDASE"/>
    <property type="match status" value="1"/>
</dbReference>
<proteinExistence type="inferred from homology"/>
<reference evidence="3 4" key="1">
    <citation type="submission" date="2021-07" db="EMBL/GenBank/DDBJ databases">
        <authorList>
            <person name="Palmer J.M."/>
        </authorList>
    </citation>
    <scope>NUCLEOTIDE SEQUENCE [LARGE SCALE GENOMIC DNA]</scope>
    <source>
        <strain evidence="3 4">AT_MEX2019</strain>
        <tissue evidence="3">Muscle</tissue>
    </source>
</reference>
<protein>
    <recommendedName>
        <fullName evidence="2">Amine oxidase</fullName>
        <ecNumber evidence="2">1.4.3.-</ecNumber>
    </recommendedName>
</protein>
<dbReference type="InterPro" id="IPR036188">
    <property type="entry name" value="FAD/NAD-bd_sf"/>
</dbReference>